<dbReference type="AlphaFoldDB" id="A0A8B6D1F0"/>
<proteinExistence type="predicted"/>
<dbReference type="InterPro" id="IPR000276">
    <property type="entry name" value="GPCR_Rhodpsn"/>
</dbReference>
<evidence type="ECO:0000256" key="4">
    <source>
        <dbReference type="ARBA" id="ARBA00023136"/>
    </source>
</evidence>
<organism evidence="7 8">
    <name type="scientific">Mytilus galloprovincialis</name>
    <name type="common">Mediterranean mussel</name>
    <dbReference type="NCBI Taxonomy" id="29158"/>
    <lineage>
        <taxon>Eukaryota</taxon>
        <taxon>Metazoa</taxon>
        <taxon>Spiralia</taxon>
        <taxon>Lophotrochozoa</taxon>
        <taxon>Mollusca</taxon>
        <taxon>Bivalvia</taxon>
        <taxon>Autobranchia</taxon>
        <taxon>Pteriomorphia</taxon>
        <taxon>Mytilida</taxon>
        <taxon>Mytiloidea</taxon>
        <taxon>Mytilidae</taxon>
        <taxon>Mytilinae</taxon>
        <taxon>Mytilus</taxon>
    </lineage>
</organism>
<evidence type="ECO:0000256" key="3">
    <source>
        <dbReference type="ARBA" id="ARBA00022989"/>
    </source>
</evidence>
<dbReference type="GO" id="GO:0005886">
    <property type="term" value="C:plasma membrane"/>
    <property type="evidence" value="ECO:0007669"/>
    <property type="project" value="TreeGrafter"/>
</dbReference>
<keyword evidence="8" id="KW-1185">Reference proteome</keyword>
<feature type="transmembrane region" description="Helical" evidence="5">
    <location>
        <begin position="308"/>
        <end position="328"/>
    </location>
</feature>
<reference evidence="7" key="1">
    <citation type="submission" date="2018-11" db="EMBL/GenBank/DDBJ databases">
        <authorList>
            <person name="Alioto T."/>
            <person name="Alioto T."/>
        </authorList>
    </citation>
    <scope>NUCLEOTIDE SEQUENCE</scope>
</reference>
<dbReference type="OrthoDB" id="6081851at2759"/>
<keyword evidence="3 5" id="KW-1133">Transmembrane helix</keyword>
<evidence type="ECO:0000256" key="2">
    <source>
        <dbReference type="ARBA" id="ARBA00022692"/>
    </source>
</evidence>
<dbReference type="GO" id="GO:0008528">
    <property type="term" value="F:G protein-coupled peptide receptor activity"/>
    <property type="evidence" value="ECO:0007669"/>
    <property type="project" value="TreeGrafter"/>
</dbReference>
<evidence type="ECO:0000259" key="6">
    <source>
        <dbReference type="PROSITE" id="PS50262"/>
    </source>
</evidence>
<dbReference type="PROSITE" id="PS50262">
    <property type="entry name" value="G_PROTEIN_RECEP_F1_2"/>
    <property type="match status" value="1"/>
</dbReference>
<accession>A0A8B6D1F0</accession>
<dbReference type="SUPFAM" id="SSF81321">
    <property type="entry name" value="Family A G protein-coupled receptor-like"/>
    <property type="match status" value="1"/>
</dbReference>
<keyword evidence="2 5" id="KW-0812">Transmembrane</keyword>
<feature type="transmembrane region" description="Helical" evidence="5">
    <location>
        <begin position="12"/>
        <end position="35"/>
    </location>
</feature>
<comment type="caution">
    <text evidence="7">The sequence shown here is derived from an EMBL/GenBank/DDBJ whole genome shotgun (WGS) entry which is preliminary data.</text>
</comment>
<keyword evidence="4 5" id="KW-0472">Membrane</keyword>
<dbReference type="PANTHER" id="PTHR46273">
    <property type="entry name" value="MYOSUPPRESSIN RECEPTOR 1, ISOFORM B-RELATED"/>
    <property type="match status" value="1"/>
</dbReference>
<dbReference type="InterPro" id="IPR017452">
    <property type="entry name" value="GPCR_Rhodpsn_7TM"/>
</dbReference>
<dbReference type="Pfam" id="PF00001">
    <property type="entry name" value="7tm_1"/>
    <property type="match status" value="1"/>
</dbReference>
<dbReference type="EMBL" id="UYJE01002783">
    <property type="protein sequence ID" value="VDI13563.1"/>
    <property type="molecule type" value="Genomic_DNA"/>
</dbReference>
<evidence type="ECO:0000256" key="5">
    <source>
        <dbReference type="SAM" id="Phobius"/>
    </source>
</evidence>
<dbReference type="InterPro" id="IPR053219">
    <property type="entry name" value="GPCR_Dmsr-1"/>
</dbReference>
<feature type="transmembrane region" description="Helical" evidence="5">
    <location>
        <begin position="264"/>
        <end position="288"/>
    </location>
</feature>
<feature type="domain" description="G-protein coupled receptors family 1 profile" evidence="6">
    <location>
        <begin position="28"/>
        <end position="324"/>
    </location>
</feature>
<evidence type="ECO:0000256" key="1">
    <source>
        <dbReference type="ARBA" id="ARBA00004370"/>
    </source>
</evidence>
<protein>
    <recommendedName>
        <fullName evidence="6">G-protein coupled receptors family 1 profile domain-containing protein</fullName>
    </recommendedName>
</protein>
<dbReference type="Proteomes" id="UP000596742">
    <property type="component" value="Unassembled WGS sequence"/>
</dbReference>
<gene>
    <name evidence="7" type="ORF">MGAL_10B018241</name>
</gene>
<comment type="subcellular location">
    <subcellularLocation>
        <location evidence="1">Membrane</location>
    </subcellularLocation>
</comment>
<sequence length="572" mass="66327">MLFILYARTPFWTNIVVGPTISYISIVMNIFIFVALFQKKIRSPTTVIMQGLALADGLAAFCTYGFEPFFYMHYEVIGRDTLRIDAIYDTYTYDDINNTYTYDAINETYNFDAINDTFNYDDINDTYNFDAVSHVYDTYNFDDITDSDTKMEELKRLVVLKFPYCVMHYCQANLGDTFHLVSILLTASLGVQKFLAVACPIWSKIQINERKSCIVCCSCFLLTLAVNVPRFFVISLSRGKEGDICLVSEPHHTIQKYILAYYPIIYSIIFIMAVVPMLISTCFIVCILCRRKPVRGHAAASRVERKSCILIVCVMIVFFFTECPRLYINSTLFNTYRSNLDMQNVAIQKLSNENNQKDSVCFEDSLSHISGESCYSELPTYFKKEIVNKLEQFVFELEKINSTENIPLQVDLVYKDQLKQIYYKYLKDDFVLISTFLIKEKLRWLRQFYNDYAGIVFCSKVSNNTYWANVFIQCLDQNTEKFRKSSVILASSPYSEPMNYLLNIIAGHIDINLENLKLLVEILKLSMIIGCASNFVIYIVMSEKLRDTLNRTFKCREGQKTRIVARNMQIRG</sequence>
<name>A0A8B6D1F0_MYTGA</name>
<dbReference type="PANTHER" id="PTHR46273:SF4">
    <property type="entry name" value="AT19640P"/>
    <property type="match status" value="1"/>
</dbReference>
<feature type="transmembrane region" description="Helical" evidence="5">
    <location>
        <begin position="213"/>
        <end position="233"/>
    </location>
</feature>
<evidence type="ECO:0000313" key="7">
    <source>
        <dbReference type="EMBL" id="VDI13563.1"/>
    </source>
</evidence>
<evidence type="ECO:0000313" key="8">
    <source>
        <dbReference type="Proteomes" id="UP000596742"/>
    </source>
</evidence>
<dbReference type="Gene3D" id="1.20.1070.10">
    <property type="entry name" value="Rhodopsin 7-helix transmembrane proteins"/>
    <property type="match status" value="2"/>
</dbReference>